<reference evidence="3" key="1">
    <citation type="submission" date="2015-07" db="EMBL/GenBank/DDBJ databases">
        <title>Draft genome sequence of Acetobacterium bakii DSM 8293, a potential psychrophilic chemical producer through syngas fermentation.</title>
        <authorList>
            <person name="Song Y."/>
            <person name="Hwang S."/>
            <person name="Cho B.-K."/>
        </authorList>
    </citation>
    <scope>NUCLEOTIDE SEQUENCE [LARGE SCALE GENOMIC DNA]</scope>
    <source>
        <strain evidence="3">DSM 8239</strain>
    </source>
</reference>
<dbReference type="InterPro" id="IPR003425">
    <property type="entry name" value="CCB3/YggT"/>
</dbReference>
<accession>A0A0L6U0Y7</accession>
<dbReference type="STRING" id="52689.AKG39_08415"/>
<comment type="caution">
    <text evidence="2">The sequence shown here is derived from an EMBL/GenBank/DDBJ whole genome shotgun (WGS) entry which is preliminary data.</text>
</comment>
<evidence type="ECO:0000313" key="3">
    <source>
        <dbReference type="Proteomes" id="UP000036873"/>
    </source>
</evidence>
<keyword evidence="1" id="KW-0812">Transmembrane</keyword>
<dbReference type="RefSeq" id="WP_050739936.1">
    <property type="nucleotide sequence ID" value="NZ_LGYO01000019.1"/>
</dbReference>
<keyword evidence="3" id="KW-1185">Reference proteome</keyword>
<feature type="transmembrane region" description="Helical" evidence="1">
    <location>
        <begin position="12"/>
        <end position="30"/>
    </location>
</feature>
<organism evidence="2 3">
    <name type="scientific">Acetobacterium bakii</name>
    <dbReference type="NCBI Taxonomy" id="52689"/>
    <lineage>
        <taxon>Bacteria</taxon>
        <taxon>Bacillati</taxon>
        <taxon>Bacillota</taxon>
        <taxon>Clostridia</taxon>
        <taxon>Eubacteriales</taxon>
        <taxon>Eubacteriaceae</taxon>
        <taxon>Acetobacterium</taxon>
    </lineage>
</organism>
<protein>
    <recommendedName>
        <fullName evidence="4">YggT family protein</fullName>
    </recommendedName>
</protein>
<evidence type="ECO:0000256" key="1">
    <source>
        <dbReference type="SAM" id="Phobius"/>
    </source>
</evidence>
<dbReference type="EMBL" id="LGYO01000019">
    <property type="protein sequence ID" value="KNZ42174.1"/>
    <property type="molecule type" value="Genomic_DNA"/>
</dbReference>
<proteinExistence type="predicted"/>
<evidence type="ECO:0000313" key="2">
    <source>
        <dbReference type="EMBL" id="KNZ42174.1"/>
    </source>
</evidence>
<dbReference type="OrthoDB" id="283553at2"/>
<keyword evidence="1" id="KW-0472">Membrane</keyword>
<feature type="transmembrane region" description="Helical" evidence="1">
    <location>
        <begin position="58"/>
        <end position="81"/>
    </location>
</feature>
<dbReference type="GO" id="GO:0016020">
    <property type="term" value="C:membrane"/>
    <property type="evidence" value="ECO:0007669"/>
    <property type="project" value="InterPro"/>
</dbReference>
<dbReference type="Proteomes" id="UP000036873">
    <property type="component" value="Unassembled WGS sequence"/>
</dbReference>
<dbReference type="Pfam" id="PF02325">
    <property type="entry name" value="CCB3_YggT"/>
    <property type="match status" value="1"/>
</dbReference>
<evidence type="ECO:0008006" key="4">
    <source>
        <dbReference type="Google" id="ProtNLM"/>
    </source>
</evidence>
<sequence>MVQYILIQAGYFLFEFVTFLIFINIVFSWIRPNPSNVIVKTIYGLTEPILMPLRRFTIIGPLDLSAFAAILLMQFILFPLYKMVISLIF</sequence>
<keyword evidence="1" id="KW-1133">Transmembrane helix</keyword>
<gene>
    <name evidence="2" type="ORF">AKG39_08415</name>
</gene>
<name>A0A0L6U0Y7_9FIRM</name>
<dbReference type="AlphaFoldDB" id="A0A0L6U0Y7"/>